<dbReference type="InterPro" id="IPR001810">
    <property type="entry name" value="F-box_dom"/>
</dbReference>
<evidence type="ECO:0000313" key="2">
    <source>
        <dbReference type="EMBL" id="JAC67560.1"/>
    </source>
</evidence>
<dbReference type="AlphaFoldDB" id="A0A061RA77"/>
<evidence type="ECO:0000259" key="1">
    <source>
        <dbReference type="PROSITE" id="PS50181"/>
    </source>
</evidence>
<feature type="non-terminal residue" evidence="2">
    <location>
        <position position="1"/>
    </location>
</feature>
<accession>A0A061RA77</accession>
<sequence length="109" mass="12434">SVVMIHKDNDTADVTNQIYSWQDEKLAQKESQAPDLSQLPKSVLLLILRKLSARDLASLSVVNCSLRNNVAEEDEIWEELSCDKWPGCTLECYGSWKELYGLVLQYVIM</sequence>
<dbReference type="Gene3D" id="1.20.1280.50">
    <property type="match status" value="1"/>
</dbReference>
<dbReference type="InterPro" id="IPR036047">
    <property type="entry name" value="F-box-like_dom_sf"/>
</dbReference>
<dbReference type="EMBL" id="GBEZ01018930">
    <property type="protein sequence ID" value="JAC67560.1"/>
    <property type="molecule type" value="Transcribed_RNA"/>
</dbReference>
<feature type="domain" description="F-box" evidence="1">
    <location>
        <begin position="33"/>
        <end position="80"/>
    </location>
</feature>
<name>A0A061RA77_9CHLO</name>
<proteinExistence type="predicted"/>
<organism evidence="2">
    <name type="scientific">Tetraselmis sp. GSL018</name>
    <dbReference type="NCBI Taxonomy" id="582737"/>
    <lineage>
        <taxon>Eukaryota</taxon>
        <taxon>Viridiplantae</taxon>
        <taxon>Chlorophyta</taxon>
        <taxon>core chlorophytes</taxon>
        <taxon>Chlorodendrophyceae</taxon>
        <taxon>Chlorodendrales</taxon>
        <taxon>Chlorodendraceae</taxon>
        <taxon>Tetraselmis</taxon>
    </lineage>
</organism>
<protein>
    <recommendedName>
        <fullName evidence="1">F-box domain-containing protein</fullName>
    </recommendedName>
</protein>
<dbReference type="PROSITE" id="PS50181">
    <property type="entry name" value="FBOX"/>
    <property type="match status" value="1"/>
</dbReference>
<reference evidence="2" key="1">
    <citation type="submission" date="2014-05" db="EMBL/GenBank/DDBJ databases">
        <title>The transcriptome of the halophilic microalga Tetraselmis sp. GSL018 isolated from the Great Salt Lake, Utah.</title>
        <authorList>
            <person name="Jinkerson R.E."/>
            <person name="D'Adamo S."/>
            <person name="Posewitz M.C."/>
        </authorList>
    </citation>
    <scope>NUCLEOTIDE SEQUENCE</scope>
    <source>
        <strain evidence="2">GSL018</strain>
    </source>
</reference>
<gene>
    <name evidence="2" type="ORF">TSPGSL018_10852</name>
</gene>
<dbReference type="SUPFAM" id="SSF81383">
    <property type="entry name" value="F-box domain"/>
    <property type="match status" value="1"/>
</dbReference>
<dbReference type="Pfam" id="PF12937">
    <property type="entry name" value="F-box-like"/>
    <property type="match status" value="1"/>
</dbReference>